<protein>
    <submittedName>
        <fullName evidence="6">FGGY-family carbohydrate kinase</fullName>
    </submittedName>
</protein>
<sequence>MSGRLVCAVDVGTGSARAGIIDRSGRMLGRGEHAIAMNRPQADHAEHDSLDIWAAVCAAVRQALEASGASPSAVAGIGFDATCSLVARDNRNQQLTLSTSGQPRWDTIVWLDHRALDEADECTATDHKVLDHIGGVMSPEMQTPKLMWVKRHLPQSWPAAAHFFDLADFLTFMATGSTARSQCTLACKWTYLAHETPGWQGDFFDTLGIGDMPERGGLPERAMPVGSDLGPLTAEAAAALGLTTACRVGTGLVDAYAGALGVLGGFAADRDEIERHMALIAGTSSCVMAMSTDKKSFAGAWGPYWGVTLPDLWVIEGGQSATGALLDHVIRWHGAGGDPTAETHRRIGERIGQLRAVEGLDLAGRLHVLPDFHGNRSPLADPHALGVISGLTLDASFDSLARLYWRTCVGIALGVRHILDTLNGKGFVIDTLHVTGGHTRNPILMELYADATGCRVVEPLGGEAVLLGSGMVAAAAAGLYPSLEDACVGMSQRGRERAPNPAARDRFDRDYRVFLEMHRQRQTLESIM</sequence>
<dbReference type="PIRSF" id="PIRSF000538">
    <property type="entry name" value="GlpK"/>
    <property type="match status" value="1"/>
</dbReference>
<gene>
    <name evidence="6" type="ORF">FY036_08715</name>
</gene>
<dbReference type="GO" id="GO:0019321">
    <property type="term" value="P:pentose metabolic process"/>
    <property type="evidence" value="ECO:0007669"/>
    <property type="project" value="TreeGrafter"/>
</dbReference>
<dbReference type="Proteomes" id="UP000323258">
    <property type="component" value="Unassembled WGS sequence"/>
</dbReference>
<dbReference type="GO" id="GO:0019150">
    <property type="term" value="F:D-ribulokinase activity"/>
    <property type="evidence" value="ECO:0007669"/>
    <property type="project" value="TreeGrafter"/>
</dbReference>
<keyword evidence="7" id="KW-1185">Reference proteome</keyword>
<comment type="caution">
    <text evidence="6">The sequence shown here is derived from an EMBL/GenBank/DDBJ whole genome shotgun (WGS) entry which is preliminary data.</text>
</comment>
<organism evidence="6 7">
    <name type="scientific">Neoaquamicrobium microcysteis</name>
    <dbReference type="NCBI Taxonomy" id="2682781"/>
    <lineage>
        <taxon>Bacteria</taxon>
        <taxon>Pseudomonadati</taxon>
        <taxon>Pseudomonadota</taxon>
        <taxon>Alphaproteobacteria</taxon>
        <taxon>Hyphomicrobiales</taxon>
        <taxon>Phyllobacteriaceae</taxon>
        <taxon>Neoaquamicrobium</taxon>
    </lineage>
</organism>
<dbReference type="InterPro" id="IPR006003">
    <property type="entry name" value="FGGY_RbtK-like"/>
</dbReference>
<evidence type="ECO:0000259" key="5">
    <source>
        <dbReference type="Pfam" id="PF02782"/>
    </source>
</evidence>
<evidence type="ECO:0000256" key="2">
    <source>
        <dbReference type="ARBA" id="ARBA00022679"/>
    </source>
</evidence>
<name>A0A5D4GWB5_9HYPH</name>
<dbReference type="NCBIfam" id="TIGR01315">
    <property type="entry name" value="5C_CHO_kinase"/>
    <property type="match status" value="1"/>
</dbReference>
<dbReference type="OrthoDB" id="9805576at2"/>
<dbReference type="InterPro" id="IPR018484">
    <property type="entry name" value="FGGY_N"/>
</dbReference>
<dbReference type="InterPro" id="IPR018485">
    <property type="entry name" value="FGGY_C"/>
</dbReference>
<dbReference type="EMBL" id="VSZS01000060">
    <property type="protein sequence ID" value="TYR33131.1"/>
    <property type="molecule type" value="Genomic_DNA"/>
</dbReference>
<dbReference type="Gene3D" id="3.30.420.40">
    <property type="match status" value="1"/>
</dbReference>
<dbReference type="GO" id="GO:0005737">
    <property type="term" value="C:cytoplasm"/>
    <property type="evidence" value="ECO:0007669"/>
    <property type="project" value="TreeGrafter"/>
</dbReference>
<accession>A0A5D4GWB5</accession>
<dbReference type="AlphaFoldDB" id="A0A5D4GWB5"/>
<reference evidence="6 7" key="1">
    <citation type="submission" date="2019-08" db="EMBL/GenBank/DDBJ databases">
        <authorList>
            <person name="Seo Y.L."/>
        </authorList>
    </citation>
    <scope>NUCLEOTIDE SEQUENCE [LARGE SCALE GENOMIC DNA]</scope>
    <source>
        <strain evidence="6 7">MaA-C15</strain>
    </source>
</reference>
<evidence type="ECO:0000313" key="7">
    <source>
        <dbReference type="Proteomes" id="UP000323258"/>
    </source>
</evidence>
<feature type="domain" description="Carbohydrate kinase FGGY C-terminal" evidence="5">
    <location>
        <begin position="277"/>
        <end position="477"/>
    </location>
</feature>
<proteinExistence type="inferred from homology"/>
<evidence type="ECO:0000256" key="3">
    <source>
        <dbReference type="ARBA" id="ARBA00022777"/>
    </source>
</evidence>
<dbReference type="PANTHER" id="PTHR43435">
    <property type="entry name" value="RIBULOKINASE"/>
    <property type="match status" value="1"/>
</dbReference>
<feature type="domain" description="Carbohydrate kinase FGGY N-terminal" evidence="4">
    <location>
        <begin position="6"/>
        <end position="261"/>
    </location>
</feature>
<dbReference type="InterPro" id="IPR043129">
    <property type="entry name" value="ATPase_NBD"/>
</dbReference>
<dbReference type="Pfam" id="PF00370">
    <property type="entry name" value="FGGY_N"/>
    <property type="match status" value="1"/>
</dbReference>
<dbReference type="Pfam" id="PF02782">
    <property type="entry name" value="FGGY_C"/>
    <property type="match status" value="1"/>
</dbReference>
<keyword evidence="2" id="KW-0808">Transferase</keyword>
<evidence type="ECO:0000313" key="6">
    <source>
        <dbReference type="EMBL" id="TYR33131.1"/>
    </source>
</evidence>
<dbReference type="Gene3D" id="1.20.58.2240">
    <property type="match status" value="1"/>
</dbReference>
<keyword evidence="3 6" id="KW-0418">Kinase</keyword>
<dbReference type="SUPFAM" id="SSF53067">
    <property type="entry name" value="Actin-like ATPase domain"/>
    <property type="match status" value="2"/>
</dbReference>
<dbReference type="PANTHER" id="PTHR43435:SF4">
    <property type="entry name" value="FGGY CARBOHYDRATE KINASE DOMAIN-CONTAINING PROTEIN"/>
    <property type="match status" value="1"/>
</dbReference>
<evidence type="ECO:0000259" key="4">
    <source>
        <dbReference type="Pfam" id="PF00370"/>
    </source>
</evidence>
<reference evidence="6 7" key="2">
    <citation type="submission" date="2019-09" db="EMBL/GenBank/DDBJ databases">
        <title>Mesorhizobium sp. MaA-C15 isolated from Microcystis aeruginosa.</title>
        <authorList>
            <person name="Jeong S.E."/>
            <person name="Jin H.M."/>
            <person name="Jeon C.O."/>
        </authorList>
    </citation>
    <scope>NUCLEOTIDE SEQUENCE [LARGE SCALE GENOMIC DNA]</scope>
    <source>
        <strain evidence="6 7">MaA-C15</strain>
    </source>
</reference>
<evidence type="ECO:0000256" key="1">
    <source>
        <dbReference type="ARBA" id="ARBA00009156"/>
    </source>
</evidence>
<dbReference type="CDD" id="cd07782">
    <property type="entry name" value="ASKHA_NBD_FGGY_D-RBK"/>
    <property type="match status" value="1"/>
</dbReference>
<comment type="similarity">
    <text evidence="1">Belongs to the FGGY kinase family.</text>
</comment>
<dbReference type="RefSeq" id="WP_148914331.1">
    <property type="nucleotide sequence ID" value="NZ_VSZS01000060.1"/>
</dbReference>
<dbReference type="InterPro" id="IPR000577">
    <property type="entry name" value="Carb_kinase_FGGY"/>
</dbReference>